<evidence type="ECO:0000313" key="9">
    <source>
        <dbReference type="EMBL" id="AGT09409.1"/>
    </source>
</evidence>
<organism evidence="9 10">
    <name type="scientific">Paracoccus aminophilus JCM 7686</name>
    <dbReference type="NCBI Taxonomy" id="1367847"/>
    <lineage>
        <taxon>Bacteria</taxon>
        <taxon>Pseudomonadati</taxon>
        <taxon>Pseudomonadota</taxon>
        <taxon>Alphaproteobacteria</taxon>
        <taxon>Rhodobacterales</taxon>
        <taxon>Paracoccaceae</taxon>
        <taxon>Paracoccus</taxon>
    </lineage>
</organism>
<dbReference type="AlphaFoldDB" id="S5XPX2"/>
<evidence type="ECO:0000256" key="5">
    <source>
        <dbReference type="ARBA" id="ARBA00023136"/>
    </source>
</evidence>
<dbReference type="Pfam" id="PF13567">
    <property type="entry name" value="DUF4131"/>
    <property type="match status" value="1"/>
</dbReference>
<feature type="transmembrane region" description="Helical" evidence="6">
    <location>
        <begin position="539"/>
        <end position="555"/>
    </location>
</feature>
<evidence type="ECO:0000256" key="2">
    <source>
        <dbReference type="ARBA" id="ARBA00022475"/>
    </source>
</evidence>
<feature type="transmembrane region" description="Helical" evidence="6">
    <location>
        <begin position="342"/>
        <end position="362"/>
    </location>
</feature>
<dbReference type="EMBL" id="CP006650">
    <property type="protein sequence ID" value="AGT09409.1"/>
    <property type="molecule type" value="Genomic_DNA"/>
</dbReference>
<evidence type="ECO:0000259" key="8">
    <source>
        <dbReference type="Pfam" id="PF13567"/>
    </source>
</evidence>
<gene>
    <name evidence="9" type="ORF">JCM7686_2339</name>
</gene>
<proteinExistence type="predicted"/>
<keyword evidence="3 6" id="KW-0812">Transmembrane</keyword>
<dbReference type="InterPro" id="IPR004477">
    <property type="entry name" value="ComEC_N"/>
</dbReference>
<dbReference type="GO" id="GO:0005886">
    <property type="term" value="C:plasma membrane"/>
    <property type="evidence" value="ECO:0007669"/>
    <property type="project" value="UniProtKB-SubCell"/>
</dbReference>
<accession>S5XPX2</accession>
<keyword evidence="5 6" id="KW-0472">Membrane</keyword>
<dbReference type="eggNOG" id="COG0658">
    <property type="taxonomic scope" value="Bacteria"/>
</dbReference>
<evidence type="ECO:0000256" key="6">
    <source>
        <dbReference type="SAM" id="Phobius"/>
    </source>
</evidence>
<dbReference type="RefSeq" id="WP_020951047.1">
    <property type="nucleotide sequence ID" value="NC_022041.1"/>
</dbReference>
<feature type="domain" description="DUF4131" evidence="8">
    <location>
        <begin position="77"/>
        <end position="237"/>
    </location>
</feature>
<dbReference type="OrthoDB" id="9790149at2"/>
<evidence type="ECO:0000256" key="1">
    <source>
        <dbReference type="ARBA" id="ARBA00004651"/>
    </source>
</evidence>
<dbReference type="PATRIC" id="fig|1367847.3.peg.2336"/>
<evidence type="ECO:0000313" key="10">
    <source>
        <dbReference type="Proteomes" id="UP000015480"/>
    </source>
</evidence>
<feature type="transmembrane region" description="Helical" evidence="6">
    <location>
        <begin position="567"/>
        <end position="585"/>
    </location>
</feature>
<feature type="transmembrane region" description="Helical" evidence="6">
    <location>
        <begin position="368"/>
        <end position="398"/>
    </location>
</feature>
<feature type="transmembrane region" description="Helical" evidence="6">
    <location>
        <begin position="410"/>
        <end position="427"/>
    </location>
</feature>
<dbReference type="InterPro" id="IPR025405">
    <property type="entry name" value="DUF4131"/>
</dbReference>
<feature type="transmembrane region" description="Helical" evidence="6">
    <location>
        <begin position="111"/>
        <end position="132"/>
    </location>
</feature>
<dbReference type="NCBIfam" id="TIGR00360">
    <property type="entry name" value="ComEC_N-term"/>
    <property type="match status" value="1"/>
</dbReference>
<keyword evidence="4 6" id="KW-1133">Transmembrane helix</keyword>
<dbReference type="HOGENOM" id="CLU_011826_1_0_5"/>
<evidence type="ECO:0000256" key="4">
    <source>
        <dbReference type="ARBA" id="ARBA00022989"/>
    </source>
</evidence>
<dbReference type="STRING" id="1367847.JCM7686_2339"/>
<feature type="transmembrane region" description="Helical" evidence="6">
    <location>
        <begin position="72"/>
        <end position="91"/>
    </location>
</feature>
<feature type="transmembrane region" description="Helical" evidence="6">
    <location>
        <begin position="43"/>
        <end position="66"/>
    </location>
</feature>
<feature type="domain" description="ComEC/Rec2-related protein" evidence="7">
    <location>
        <begin position="278"/>
        <end position="553"/>
    </location>
</feature>
<evidence type="ECO:0000256" key="3">
    <source>
        <dbReference type="ARBA" id="ARBA00022692"/>
    </source>
</evidence>
<dbReference type="KEGG" id="pami:JCM7686_2339"/>
<comment type="subcellular location">
    <subcellularLocation>
        <location evidence="1">Cell membrane</location>
        <topology evidence="1">Multi-pass membrane protein</topology>
    </subcellularLocation>
</comment>
<dbReference type="InterPro" id="IPR052159">
    <property type="entry name" value="Competence_DNA_uptake"/>
</dbReference>
<dbReference type="Pfam" id="PF03772">
    <property type="entry name" value="Competence"/>
    <property type="match status" value="1"/>
</dbReference>
<dbReference type="PANTHER" id="PTHR30619:SF1">
    <property type="entry name" value="RECOMBINATION PROTEIN 2"/>
    <property type="match status" value="1"/>
</dbReference>
<evidence type="ECO:0000259" key="7">
    <source>
        <dbReference type="Pfam" id="PF03772"/>
    </source>
</evidence>
<keyword evidence="10" id="KW-1185">Reference proteome</keyword>
<sequence>MVSIELPDHGKEGRALSWIRRKIQQGLARPAPRKGTRPRLSPVTRGGFTIWVPFWLSLGIGLWFWLPADPGPVSYGVGTGAVLLCLALHAAARRLAEAGRLDWARADILRIASLALALVLGGFLCAGLRSAAVAAPVLEFRYYGPIEGRVIDIDRSSRDRIRLFLDEVQLKDTPPERTPDKVRISFMTVPDLPMPGERVMLTGHLGPPPGPSEPDDFDFRRNAWFEGIGAIGYSRTPVMTVTEAVPGGVLAMLRIRMRLSALMQGEIGGQSGAVASALITGDRSGISEATNEVMRISSLYHIISISGLHMSMLAAFSYGAIRLIGVSAIALGGSLLWPLHKIAAIGAIVIATAYLLLSGGGVATERSYLMVLVMLCAILVNRRAISLRTVALAAIAVLLKGPEALTSPSFQMSFAATVALVIGHGYWSRVSGYVPMIFHQPAMLLLTSLVASMATGPIAAAHFGRIAPYGILANLLAVPIVGTIVMPMGVISVILAPFGLAGPALWLMGLGTSWMLDIAEAIAGLKGADLIVAAPPSNVLPLIGSGMMLAALLGPQMRKPSGLMRKLAIFSLPASLLVVGSVLWISSKRPEVLISADGTAIGIRGGAGRVPSKPSGGSFSVENWLHNDGEAVSQKTAAARDLWSGPANARDARAGPDANPIAVIHLTGKGAAEALPQRCKAATVIVSDQLLTGSGPVRGPCFLLDRRRLDRTGALALFRQGDSYRVVSTTVVHGRRPWNRPRVAPAERLAAELTTYLTPPLSAQR</sequence>
<dbReference type="Proteomes" id="UP000015480">
    <property type="component" value="Chromosome"/>
</dbReference>
<feature type="transmembrane region" description="Helical" evidence="6">
    <location>
        <begin position="442"/>
        <end position="463"/>
    </location>
</feature>
<dbReference type="PANTHER" id="PTHR30619">
    <property type="entry name" value="DNA INTERNALIZATION/COMPETENCE PROTEIN COMEC/REC2"/>
    <property type="match status" value="1"/>
</dbReference>
<reference evidence="9 10" key="1">
    <citation type="journal article" date="2014" name="BMC Genomics">
        <title>Architecture and functions of a multipartite genome of the methylotrophic bacterium Paracoccus aminophilus JCM 7686, containing primary and secondary chromids.</title>
        <authorList>
            <person name="Dziewit L."/>
            <person name="Czarnecki J."/>
            <person name="Wibberg D."/>
            <person name="Radlinska M."/>
            <person name="Mrozek P."/>
            <person name="Szymczak M."/>
            <person name="Schluter A."/>
            <person name="Puhler A."/>
            <person name="Bartosik D."/>
        </authorList>
    </citation>
    <scope>NUCLEOTIDE SEQUENCE [LARGE SCALE GENOMIC DNA]</scope>
    <source>
        <strain evidence="9">JCM 7686</strain>
    </source>
</reference>
<protein>
    <submittedName>
        <fullName evidence="9">Competence protein ComEC</fullName>
    </submittedName>
</protein>
<name>S5XPX2_PARAH</name>
<keyword evidence="2" id="KW-1003">Cell membrane</keyword>
<feature type="transmembrane region" description="Helical" evidence="6">
    <location>
        <begin position="475"/>
        <end position="500"/>
    </location>
</feature>